<accession>A0A5A7T3C0</accession>
<dbReference type="Proteomes" id="UP000321393">
    <property type="component" value="Unassembled WGS sequence"/>
</dbReference>
<gene>
    <name evidence="2" type="ORF">E6C27_scaffold68G00240</name>
</gene>
<evidence type="ECO:0000256" key="1">
    <source>
        <dbReference type="SAM" id="MobiDB-lite"/>
    </source>
</evidence>
<dbReference type="AlphaFoldDB" id="A0A5A7T3C0"/>
<organism evidence="2 3">
    <name type="scientific">Cucumis melo var. makuwa</name>
    <name type="common">Oriental melon</name>
    <dbReference type="NCBI Taxonomy" id="1194695"/>
    <lineage>
        <taxon>Eukaryota</taxon>
        <taxon>Viridiplantae</taxon>
        <taxon>Streptophyta</taxon>
        <taxon>Embryophyta</taxon>
        <taxon>Tracheophyta</taxon>
        <taxon>Spermatophyta</taxon>
        <taxon>Magnoliopsida</taxon>
        <taxon>eudicotyledons</taxon>
        <taxon>Gunneridae</taxon>
        <taxon>Pentapetalae</taxon>
        <taxon>rosids</taxon>
        <taxon>fabids</taxon>
        <taxon>Cucurbitales</taxon>
        <taxon>Cucurbitaceae</taxon>
        <taxon>Benincaseae</taxon>
        <taxon>Cucumis</taxon>
    </lineage>
</organism>
<dbReference type="EMBL" id="SSTE01019012">
    <property type="protein sequence ID" value="KAA0037288.1"/>
    <property type="molecule type" value="Genomic_DNA"/>
</dbReference>
<sequence length="103" mass="11109">MKPDCLSVSSGFAIGQYVLSAPSGHRRPDSVPTEAHVARVRERTSYWVEAEVRARASLRVTRRKMPPRRGARRGGGRGGRGAGCGQPEEQTVVPTADPNTPVT</sequence>
<evidence type="ECO:0000313" key="3">
    <source>
        <dbReference type="Proteomes" id="UP000321393"/>
    </source>
</evidence>
<proteinExistence type="predicted"/>
<feature type="region of interest" description="Disordered" evidence="1">
    <location>
        <begin position="58"/>
        <end position="103"/>
    </location>
</feature>
<reference evidence="2 3" key="1">
    <citation type="submission" date="2019-08" db="EMBL/GenBank/DDBJ databases">
        <title>Draft genome sequences of two oriental melons (Cucumis melo L. var makuwa).</title>
        <authorList>
            <person name="Kwon S.-Y."/>
        </authorList>
    </citation>
    <scope>NUCLEOTIDE SEQUENCE [LARGE SCALE GENOMIC DNA]</scope>
    <source>
        <strain evidence="3">cv. SW 3</strain>
        <tissue evidence="2">Leaf</tissue>
    </source>
</reference>
<protein>
    <submittedName>
        <fullName evidence="2">Uncharacterized protein</fullName>
    </submittedName>
</protein>
<comment type="caution">
    <text evidence="2">The sequence shown here is derived from an EMBL/GenBank/DDBJ whole genome shotgun (WGS) entry which is preliminary data.</text>
</comment>
<feature type="compositionally biased region" description="Basic residues" evidence="1">
    <location>
        <begin position="60"/>
        <end position="75"/>
    </location>
</feature>
<evidence type="ECO:0000313" key="2">
    <source>
        <dbReference type="EMBL" id="KAA0037288.1"/>
    </source>
</evidence>
<feature type="compositionally biased region" description="Polar residues" evidence="1">
    <location>
        <begin position="88"/>
        <end position="103"/>
    </location>
</feature>
<name>A0A5A7T3C0_CUCMM</name>